<protein>
    <submittedName>
        <fullName evidence="1">Uncharacterized protein</fullName>
    </submittedName>
</protein>
<keyword evidence="2" id="KW-1185">Reference proteome</keyword>
<dbReference type="OrthoDB" id="10290357at2759"/>
<organism evidence="1 2">
    <name type="scientific">Trichinella nelsoni</name>
    <dbReference type="NCBI Taxonomy" id="6336"/>
    <lineage>
        <taxon>Eukaryota</taxon>
        <taxon>Metazoa</taxon>
        <taxon>Ecdysozoa</taxon>
        <taxon>Nematoda</taxon>
        <taxon>Enoplea</taxon>
        <taxon>Dorylaimia</taxon>
        <taxon>Trichinellida</taxon>
        <taxon>Trichinellidae</taxon>
        <taxon>Trichinella</taxon>
    </lineage>
</organism>
<dbReference type="AlphaFoldDB" id="A0A0V0RSF2"/>
<evidence type="ECO:0000313" key="2">
    <source>
        <dbReference type="Proteomes" id="UP000054630"/>
    </source>
</evidence>
<gene>
    <name evidence="1" type="ORF">T07_13731</name>
</gene>
<proteinExistence type="predicted"/>
<dbReference type="EMBL" id="JYDL01000089">
    <property type="protein sequence ID" value="KRX17387.1"/>
    <property type="molecule type" value="Genomic_DNA"/>
</dbReference>
<name>A0A0V0RSF2_9BILA</name>
<sequence>MGHLLHHPPLSPRRRVLTLRPREYRIPEPCWGLSFPFRLHPGRSRDSFRVWFHAIEMYNHLFLPPALLYAICAAVQSFQHPPYSVSRFEQRASGMFVIPILLALLFHASSLTHVTVQTLQVLTELPNVLAGCLLWLPVGLAIDEIDGKSHFLAVQDSAGCRGRSVMDTGPVGQQHSVDVFVPFTRFFDGRRR</sequence>
<accession>A0A0V0RSF2</accession>
<dbReference type="Proteomes" id="UP000054630">
    <property type="component" value="Unassembled WGS sequence"/>
</dbReference>
<reference evidence="1 2" key="1">
    <citation type="submission" date="2015-01" db="EMBL/GenBank/DDBJ databases">
        <title>Evolution of Trichinella species and genotypes.</title>
        <authorList>
            <person name="Korhonen P.K."/>
            <person name="Edoardo P."/>
            <person name="Giuseppe L.R."/>
            <person name="Gasser R.B."/>
        </authorList>
    </citation>
    <scope>NUCLEOTIDE SEQUENCE [LARGE SCALE GENOMIC DNA]</scope>
    <source>
        <strain evidence="1">ISS37</strain>
    </source>
</reference>
<comment type="caution">
    <text evidence="1">The sequence shown here is derived from an EMBL/GenBank/DDBJ whole genome shotgun (WGS) entry which is preliminary data.</text>
</comment>
<evidence type="ECO:0000313" key="1">
    <source>
        <dbReference type="EMBL" id="KRX17387.1"/>
    </source>
</evidence>